<dbReference type="OrthoDB" id="9796019at2"/>
<dbReference type="Gene3D" id="1.10.357.10">
    <property type="entry name" value="Tetracycline Repressor, domain 2"/>
    <property type="match status" value="1"/>
</dbReference>
<dbReference type="SUPFAM" id="SSF48498">
    <property type="entry name" value="Tetracyclin repressor-like, C-terminal domain"/>
    <property type="match status" value="1"/>
</dbReference>
<keyword evidence="2 4" id="KW-0238">DNA-binding</keyword>
<sequence length="194" mass="21015">MQQEVLTRAQRRRATTDAKIAEATLAIALSDGVPAVTIDAVSQRSGVAKTTIYRRYADRLDLMKGVLEQFGSPVPIPPGGSPKDDAIAIIGEIRDVFEEQVGLASVGTLLASADPFLREAAERIVRPHLRLVEEQIRTGVEAGHFRDGVDPRLLVELLFGGLIASATLREEVPDDWVTQVIDLIWPLIAVDAGS</sequence>
<dbReference type="InterPro" id="IPR009057">
    <property type="entry name" value="Homeodomain-like_sf"/>
</dbReference>
<dbReference type="GO" id="GO:0003700">
    <property type="term" value="F:DNA-binding transcription factor activity"/>
    <property type="evidence" value="ECO:0007669"/>
    <property type="project" value="TreeGrafter"/>
</dbReference>
<dbReference type="GO" id="GO:0000976">
    <property type="term" value="F:transcription cis-regulatory region binding"/>
    <property type="evidence" value="ECO:0007669"/>
    <property type="project" value="TreeGrafter"/>
</dbReference>
<evidence type="ECO:0000256" key="1">
    <source>
        <dbReference type="ARBA" id="ARBA00023015"/>
    </source>
</evidence>
<name>A0A1G6GIF1_9ACTN</name>
<evidence type="ECO:0000256" key="4">
    <source>
        <dbReference type="PROSITE-ProRule" id="PRU00335"/>
    </source>
</evidence>
<feature type="DNA-binding region" description="H-T-H motif" evidence="4">
    <location>
        <begin position="37"/>
        <end position="56"/>
    </location>
</feature>
<dbReference type="RefSeq" id="WP_092608070.1">
    <property type="nucleotide sequence ID" value="NZ_FMYF01000003.1"/>
</dbReference>
<dbReference type="EMBL" id="FMYF01000003">
    <property type="protein sequence ID" value="SDB81792.1"/>
    <property type="molecule type" value="Genomic_DNA"/>
</dbReference>
<dbReference type="PANTHER" id="PTHR30055:SF148">
    <property type="entry name" value="TETR-FAMILY TRANSCRIPTIONAL REGULATOR"/>
    <property type="match status" value="1"/>
</dbReference>
<feature type="domain" description="HTH tetR-type" evidence="5">
    <location>
        <begin position="14"/>
        <end position="74"/>
    </location>
</feature>
<dbReference type="Proteomes" id="UP000199086">
    <property type="component" value="Unassembled WGS sequence"/>
</dbReference>
<reference evidence="6 7" key="1">
    <citation type="submission" date="2016-06" db="EMBL/GenBank/DDBJ databases">
        <authorList>
            <person name="Olsen C.W."/>
            <person name="Carey S."/>
            <person name="Hinshaw L."/>
            <person name="Karasin A.I."/>
        </authorList>
    </citation>
    <scope>NUCLEOTIDE SEQUENCE [LARGE SCALE GENOMIC DNA]</scope>
    <source>
        <strain evidence="6 7">LZ-22</strain>
    </source>
</reference>
<dbReference type="InterPro" id="IPR050109">
    <property type="entry name" value="HTH-type_TetR-like_transc_reg"/>
</dbReference>
<proteinExistence type="predicted"/>
<dbReference type="Pfam" id="PF16859">
    <property type="entry name" value="TetR_C_11"/>
    <property type="match status" value="1"/>
</dbReference>
<dbReference type="InterPro" id="IPR036271">
    <property type="entry name" value="Tet_transcr_reg_TetR-rel_C_sf"/>
</dbReference>
<dbReference type="PROSITE" id="PS50977">
    <property type="entry name" value="HTH_TETR_2"/>
    <property type="match status" value="1"/>
</dbReference>
<evidence type="ECO:0000256" key="3">
    <source>
        <dbReference type="ARBA" id="ARBA00023163"/>
    </source>
</evidence>
<dbReference type="InterPro" id="IPR011075">
    <property type="entry name" value="TetR_C"/>
</dbReference>
<accession>A0A1G6GIF1</accession>
<keyword evidence="3" id="KW-0804">Transcription</keyword>
<gene>
    <name evidence="6" type="ORF">GA0111570_103344</name>
</gene>
<organism evidence="6 7">
    <name type="scientific">Raineyella antarctica</name>
    <dbReference type="NCBI Taxonomy" id="1577474"/>
    <lineage>
        <taxon>Bacteria</taxon>
        <taxon>Bacillati</taxon>
        <taxon>Actinomycetota</taxon>
        <taxon>Actinomycetes</taxon>
        <taxon>Propionibacteriales</taxon>
        <taxon>Propionibacteriaceae</taxon>
        <taxon>Raineyella</taxon>
    </lineage>
</organism>
<dbReference type="Gene3D" id="1.10.10.60">
    <property type="entry name" value="Homeodomain-like"/>
    <property type="match status" value="1"/>
</dbReference>
<evidence type="ECO:0000313" key="6">
    <source>
        <dbReference type="EMBL" id="SDB81792.1"/>
    </source>
</evidence>
<evidence type="ECO:0000256" key="2">
    <source>
        <dbReference type="ARBA" id="ARBA00023125"/>
    </source>
</evidence>
<dbReference type="InterPro" id="IPR001647">
    <property type="entry name" value="HTH_TetR"/>
</dbReference>
<evidence type="ECO:0000259" key="5">
    <source>
        <dbReference type="PROSITE" id="PS50977"/>
    </source>
</evidence>
<keyword evidence="7" id="KW-1185">Reference proteome</keyword>
<protein>
    <submittedName>
        <fullName evidence="6">DNA-binding transcriptional regulator, AcrR family</fullName>
    </submittedName>
</protein>
<dbReference type="AlphaFoldDB" id="A0A1G6GIF1"/>
<keyword evidence="1" id="KW-0805">Transcription regulation</keyword>
<dbReference type="PANTHER" id="PTHR30055">
    <property type="entry name" value="HTH-TYPE TRANSCRIPTIONAL REGULATOR RUTR"/>
    <property type="match status" value="1"/>
</dbReference>
<evidence type="ECO:0000313" key="7">
    <source>
        <dbReference type="Proteomes" id="UP000199086"/>
    </source>
</evidence>
<dbReference type="SUPFAM" id="SSF46689">
    <property type="entry name" value="Homeodomain-like"/>
    <property type="match status" value="1"/>
</dbReference>